<reference evidence="2" key="1">
    <citation type="submission" date="2023-03" db="EMBL/GenBank/DDBJ databases">
        <title>Actinoallomurus iriomotensis NBRC 103684.</title>
        <authorList>
            <person name="Ichikawa N."/>
            <person name="Sato H."/>
            <person name="Tonouchi N."/>
        </authorList>
    </citation>
    <scope>NUCLEOTIDE SEQUENCE</scope>
    <source>
        <strain evidence="2">NBRC 103684</strain>
    </source>
</reference>
<evidence type="ECO:0000313" key="2">
    <source>
        <dbReference type="EMBL" id="GLY84961.1"/>
    </source>
</evidence>
<comment type="caution">
    <text evidence="2">The sequence shown here is derived from an EMBL/GenBank/DDBJ whole genome shotgun (WGS) entry which is preliminary data.</text>
</comment>
<evidence type="ECO:0000313" key="3">
    <source>
        <dbReference type="Proteomes" id="UP001165074"/>
    </source>
</evidence>
<gene>
    <name evidence="2" type="ORF">Airi02_028900</name>
</gene>
<organism evidence="2 3">
    <name type="scientific">Actinoallomurus iriomotensis</name>
    <dbReference type="NCBI Taxonomy" id="478107"/>
    <lineage>
        <taxon>Bacteria</taxon>
        <taxon>Bacillati</taxon>
        <taxon>Actinomycetota</taxon>
        <taxon>Actinomycetes</taxon>
        <taxon>Streptosporangiales</taxon>
        <taxon>Thermomonosporaceae</taxon>
        <taxon>Actinoallomurus</taxon>
    </lineage>
</organism>
<protein>
    <recommendedName>
        <fullName evidence="4">WXG100 family type VII secretion target</fullName>
    </recommendedName>
</protein>
<dbReference type="AlphaFoldDB" id="A0A9W6S0B7"/>
<accession>A0A9W6S0B7</accession>
<dbReference type="InterPro" id="IPR038332">
    <property type="entry name" value="PPE_sf"/>
</dbReference>
<dbReference type="InterPro" id="IPR036689">
    <property type="entry name" value="ESAT-6-like_sf"/>
</dbReference>
<evidence type="ECO:0008006" key="4">
    <source>
        <dbReference type="Google" id="ProtNLM"/>
    </source>
</evidence>
<feature type="region of interest" description="Disordered" evidence="1">
    <location>
        <begin position="1"/>
        <end position="23"/>
    </location>
</feature>
<evidence type="ECO:0000256" key="1">
    <source>
        <dbReference type="SAM" id="MobiDB-lite"/>
    </source>
</evidence>
<keyword evidence="3" id="KW-1185">Reference proteome</keyword>
<dbReference type="EMBL" id="BSTK01000003">
    <property type="protein sequence ID" value="GLY84961.1"/>
    <property type="molecule type" value="Genomic_DNA"/>
</dbReference>
<sequence length="245" mass="26749">MVDSYVSPMRSAAPAGSPSQYTDPQRIDALLKTSDPEAVAASGRSYQQFAGAYEKIAGALLNMRTDLHDAWKGEGAAAAQSQLREVWSAATTVHKTAQTFGVTIERHGSEYLAWYKYNKPPSKSLSEAQSWMTGANERVSQTWSSLPPDLSTSLPPGAESRRRTGVRLRTDRSGCHYWGAGWCGSRSHDTWPVRGGRCRAGGPGRDETCLTRRCDGAAGWCRGRAPRPRAYATQLAVRGREAVDR</sequence>
<dbReference type="SUPFAM" id="SSF140453">
    <property type="entry name" value="EsxAB dimer-like"/>
    <property type="match status" value="1"/>
</dbReference>
<feature type="compositionally biased region" description="Low complexity" evidence="1">
    <location>
        <begin position="144"/>
        <end position="156"/>
    </location>
</feature>
<name>A0A9W6S0B7_9ACTN</name>
<dbReference type="Proteomes" id="UP001165074">
    <property type="component" value="Unassembled WGS sequence"/>
</dbReference>
<proteinExistence type="predicted"/>
<dbReference type="Gene3D" id="1.20.1260.20">
    <property type="entry name" value="PPE superfamily"/>
    <property type="match status" value="1"/>
</dbReference>
<feature type="region of interest" description="Disordered" evidence="1">
    <location>
        <begin position="142"/>
        <end position="166"/>
    </location>
</feature>